<keyword evidence="3" id="KW-1185">Reference proteome</keyword>
<reference evidence="3" key="1">
    <citation type="journal article" date="2019" name="Int. J. Syst. Evol. Microbiol.">
        <title>The Global Catalogue of Microorganisms (GCM) 10K type strain sequencing project: providing services to taxonomists for standard genome sequencing and annotation.</title>
        <authorList>
            <consortium name="The Broad Institute Genomics Platform"/>
            <consortium name="The Broad Institute Genome Sequencing Center for Infectious Disease"/>
            <person name="Wu L."/>
            <person name="Ma J."/>
        </authorList>
    </citation>
    <scope>NUCLEOTIDE SEQUENCE [LARGE SCALE GENOMIC DNA]</scope>
    <source>
        <strain evidence="3">CGMCC 4.7093</strain>
    </source>
</reference>
<protein>
    <submittedName>
        <fullName evidence="2">Transposase</fullName>
    </submittedName>
</protein>
<dbReference type="EMBL" id="JBHSIV010000002">
    <property type="protein sequence ID" value="MFC5061135.1"/>
    <property type="molecule type" value="Genomic_DNA"/>
</dbReference>
<dbReference type="InterPro" id="IPR003346">
    <property type="entry name" value="Transposase_20"/>
</dbReference>
<evidence type="ECO:0000313" key="2">
    <source>
        <dbReference type="EMBL" id="MFC5061135.1"/>
    </source>
</evidence>
<accession>A0ABV9YHY7</accession>
<evidence type="ECO:0000313" key="3">
    <source>
        <dbReference type="Proteomes" id="UP001595947"/>
    </source>
</evidence>
<dbReference type="PANTHER" id="PTHR33055:SF16">
    <property type="entry name" value="TRANSPOSASE FOR INSERTION SEQUENCE ELEMENT IS1547"/>
    <property type="match status" value="1"/>
</dbReference>
<dbReference type="Pfam" id="PF02371">
    <property type="entry name" value="Transposase_20"/>
    <property type="match status" value="1"/>
</dbReference>
<name>A0ABV9YHY7_9PSEU</name>
<organism evidence="2 3">
    <name type="scientific">Actinomycetospora atypica</name>
    <dbReference type="NCBI Taxonomy" id="1290095"/>
    <lineage>
        <taxon>Bacteria</taxon>
        <taxon>Bacillati</taxon>
        <taxon>Actinomycetota</taxon>
        <taxon>Actinomycetes</taxon>
        <taxon>Pseudonocardiales</taxon>
        <taxon>Pseudonocardiaceae</taxon>
        <taxon>Actinomycetospora</taxon>
    </lineage>
</organism>
<dbReference type="RefSeq" id="WP_378034489.1">
    <property type="nucleotide sequence ID" value="NZ_JBHSIV010000002.1"/>
</dbReference>
<sequence length="131" mass="14307">MINQVAPQLLAVKGLGPHTTAALLIAAGDNPQRLRNESAFAHLCGAAPVPASSGKTVRYRLSRGGDRQANYALYILVVSRMAWDPVTRAYVARRTTEGKTKKEIIRCLKRHVAREVYKLLVQPRTGLAGSD</sequence>
<dbReference type="InterPro" id="IPR047650">
    <property type="entry name" value="Transpos_IS110"/>
</dbReference>
<dbReference type="Proteomes" id="UP001595947">
    <property type="component" value="Unassembled WGS sequence"/>
</dbReference>
<dbReference type="PANTHER" id="PTHR33055">
    <property type="entry name" value="TRANSPOSASE FOR INSERTION SEQUENCE ELEMENT IS1111A"/>
    <property type="match status" value="1"/>
</dbReference>
<gene>
    <name evidence="2" type="ORF">ACFPBZ_02880</name>
</gene>
<proteinExistence type="predicted"/>
<feature type="domain" description="Transposase IS116/IS110/IS902 C-terminal" evidence="1">
    <location>
        <begin position="8"/>
        <end position="91"/>
    </location>
</feature>
<comment type="caution">
    <text evidence="2">The sequence shown here is derived from an EMBL/GenBank/DDBJ whole genome shotgun (WGS) entry which is preliminary data.</text>
</comment>
<evidence type="ECO:0000259" key="1">
    <source>
        <dbReference type="Pfam" id="PF02371"/>
    </source>
</evidence>